<dbReference type="InterPro" id="IPR029044">
    <property type="entry name" value="Nucleotide-diphossugar_trans"/>
</dbReference>
<dbReference type="Gramene" id="Manes.08G090400.1.v8.1">
    <property type="protein sequence ID" value="Manes.08G090400.1.v8.1.CDS.1"/>
    <property type="gene ID" value="Manes.08G090400.v8.1"/>
</dbReference>
<keyword evidence="1" id="KW-0812">Transmembrane</keyword>
<dbReference type="PANTHER" id="PTHR46781:SF2">
    <property type="entry name" value="ALPHA 1,4-GLYCOSYLTRANSFERASE FAMILY PROTEIN"/>
    <property type="match status" value="1"/>
</dbReference>
<keyword evidence="1" id="KW-0472">Membrane</keyword>
<dbReference type="PANTHER" id="PTHR46781">
    <property type="entry name" value="ALPHA 1,4-GLYCOSYLTRANSFERASE FAMILY PROTEIN"/>
    <property type="match status" value="1"/>
</dbReference>
<name>A0A2C9VEQ5_MANES</name>
<dbReference type="InterPro" id="IPR044789">
    <property type="entry name" value="Put_A1-4-GlycosylTfrase_plant"/>
</dbReference>
<feature type="domain" description="Alpha 1,4-glycosyltransferase" evidence="2">
    <location>
        <begin position="297"/>
        <end position="420"/>
    </location>
</feature>
<accession>A0A2C9VEQ5</accession>
<sequence length="424" mass="48349">MRTVSHKVLDYRLLGHAKIITLSVISIAAVFFIFSADSFASKVYLQSSAIEIDQVSEILQTHTTERRIKSTIVSIPLSSKHEEIKEVRSANQNSLIPPFNISEAERIEWFRKKLPEFEVFKSNNVSQKFHSRIQEFFENKCELQFFMTWISPAESFGRRDFLAMESLFKVHPHGCLLILSGALDSRQGSRILKPLLDCGFKVTAVAPDLASLVKDTPAESWFQEMKSGNKDPGEIPLAQNLSNLIRLAALYKYGGIYLDTDFIVLKSFIGLRNSIGAQSIDMVSRNWTRLNNAVLVFDRNHPLLFKFIQEFAATFDGNKWGHNGPYLVSRVVERVARRPGYNFTVLPPMAFYPVDWNRIVGFFKKPVNEADSRWVKAKLLQLSGETYGVHLWNKQSSRIRIEEGSIMARLISDHCVICTNIYSS</sequence>
<dbReference type="Pfam" id="PF04488">
    <property type="entry name" value="Gly_transf_sug"/>
    <property type="match status" value="1"/>
</dbReference>
<dbReference type="OrthoDB" id="409543at2759"/>
<dbReference type="InterPro" id="IPR007577">
    <property type="entry name" value="GlycoTrfase_DXD_sugar-bd_CS"/>
</dbReference>
<proteinExistence type="predicted"/>
<dbReference type="OMA" id="IPGFFMK"/>
<organism evidence="3 4">
    <name type="scientific">Manihot esculenta</name>
    <name type="common">Cassava</name>
    <name type="synonym">Jatropha manihot</name>
    <dbReference type="NCBI Taxonomy" id="3983"/>
    <lineage>
        <taxon>Eukaryota</taxon>
        <taxon>Viridiplantae</taxon>
        <taxon>Streptophyta</taxon>
        <taxon>Embryophyta</taxon>
        <taxon>Tracheophyta</taxon>
        <taxon>Spermatophyta</taxon>
        <taxon>Magnoliopsida</taxon>
        <taxon>eudicotyledons</taxon>
        <taxon>Gunneridae</taxon>
        <taxon>Pentapetalae</taxon>
        <taxon>rosids</taxon>
        <taxon>fabids</taxon>
        <taxon>Malpighiales</taxon>
        <taxon>Euphorbiaceae</taxon>
        <taxon>Crotonoideae</taxon>
        <taxon>Manihoteae</taxon>
        <taxon>Manihot</taxon>
    </lineage>
</organism>
<dbReference type="AlphaFoldDB" id="A0A2C9VEQ5"/>
<protein>
    <recommendedName>
        <fullName evidence="2">Alpha 1,4-glycosyltransferase domain-containing protein</fullName>
    </recommendedName>
</protein>
<dbReference type="Pfam" id="PF04572">
    <property type="entry name" value="Gb3_synth"/>
    <property type="match status" value="1"/>
</dbReference>
<evidence type="ECO:0000256" key="1">
    <source>
        <dbReference type="SAM" id="Phobius"/>
    </source>
</evidence>
<dbReference type="STRING" id="3983.A0A2C9VEQ5"/>
<dbReference type="InterPro" id="IPR007652">
    <property type="entry name" value="A1-4-GlycosylTfrase_dom"/>
</dbReference>
<dbReference type="EMBL" id="CM004394">
    <property type="protein sequence ID" value="OAY43694.1"/>
    <property type="molecule type" value="Genomic_DNA"/>
</dbReference>
<evidence type="ECO:0000313" key="3">
    <source>
        <dbReference type="EMBL" id="OAY43694.1"/>
    </source>
</evidence>
<keyword evidence="4" id="KW-1185">Reference proteome</keyword>
<evidence type="ECO:0000259" key="2">
    <source>
        <dbReference type="Pfam" id="PF04572"/>
    </source>
</evidence>
<gene>
    <name evidence="3" type="ORF">MANES_08G090400v8</name>
</gene>
<evidence type="ECO:0000313" key="4">
    <source>
        <dbReference type="Proteomes" id="UP000091857"/>
    </source>
</evidence>
<feature type="transmembrane region" description="Helical" evidence="1">
    <location>
        <begin position="20"/>
        <end position="40"/>
    </location>
</feature>
<dbReference type="SUPFAM" id="SSF53448">
    <property type="entry name" value="Nucleotide-diphospho-sugar transferases"/>
    <property type="match status" value="1"/>
</dbReference>
<dbReference type="Proteomes" id="UP000091857">
    <property type="component" value="Chromosome 8"/>
</dbReference>
<keyword evidence="1" id="KW-1133">Transmembrane helix</keyword>
<reference evidence="4" key="1">
    <citation type="journal article" date="2016" name="Nat. Biotechnol.">
        <title>Sequencing wild and cultivated cassava and related species reveals extensive interspecific hybridization and genetic diversity.</title>
        <authorList>
            <person name="Bredeson J.V."/>
            <person name="Lyons J.B."/>
            <person name="Prochnik S.E."/>
            <person name="Wu G.A."/>
            <person name="Ha C.M."/>
            <person name="Edsinger-Gonzales E."/>
            <person name="Grimwood J."/>
            <person name="Schmutz J."/>
            <person name="Rabbi I.Y."/>
            <person name="Egesi C."/>
            <person name="Nauluvula P."/>
            <person name="Lebot V."/>
            <person name="Ndunguru J."/>
            <person name="Mkamilo G."/>
            <person name="Bart R.S."/>
            <person name="Setter T.L."/>
            <person name="Gleadow R.M."/>
            <person name="Kulakow P."/>
            <person name="Ferguson M.E."/>
            <person name="Rounsley S."/>
            <person name="Rokhsar D.S."/>
        </authorList>
    </citation>
    <scope>NUCLEOTIDE SEQUENCE [LARGE SCALE GENOMIC DNA]</scope>
    <source>
        <strain evidence="4">cv. AM560-2</strain>
    </source>
</reference>
<comment type="caution">
    <text evidence="3">The sequence shown here is derived from an EMBL/GenBank/DDBJ whole genome shotgun (WGS) entry which is preliminary data.</text>
</comment>
<dbReference type="Gene3D" id="3.90.550.20">
    <property type="match status" value="1"/>
</dbReference>